<dbReference type="HOGENOM" id="CLU_2432952_0_0_1"/>
<protein>
    <submittedName>
        <fullName evidence="2">Uncharacterized protein</fullName>
    </submittedName>
</protein>
<feature type="compositionally biased region" description="Low complexity" evidence="1">
    <location>
        <begin position="59"/>
        <end position="73"/>
    </location>
</feature>
<reference evidence="2 3" key="1">
    <citation type="submission" date="2014-04" db="EMBL/GenBank/DDBJ databases">
        <authorList>
            <consortium name="DOE Joint Genome Institute"/>
            <person name="Kuo A."/>
            <person name="Kohler A."/>
            <person name="Costa M.D."/>
            <person name="Nagy L.G."/>
            <person name="Floudas D."/>
            <person name="Copeland A."/>
            <person name="Barry K.W."/>
            <person name="Cichocki N."/>
            <person name="Veneault-Fourrey C."/>
            <person name="LaButti K."/>
            <person name="Lindquist E.A."/>
            <person name="Lipzen A."/>
            <person name="Lundell T."/>
            <person name="Morin E."/>
            <person name="Murat C."/>
            <person name="Sun H."/>
            <person name="Tunlid A."/>
            <person name="Henrissat B."/>
            <person name="Grigoriev I.V."/>
            <person name="Hibbett D.S."/>
            <person name="Martin F."/>
            <person name="Nordberg H.P."/>
            <person name="Cantor M.N."/>
            <person name="Hua S.X."/>
        </authorList>
    </citation>
    <scope>NUCLEOTIDE SEQUENCE [LARGE SCALE GENOMIC DNA]</scope>
    <source>
        <strain evidence="2 3">Marx 270</strain>
    </source>
</reference>
<name>A0A0C3JTY0_PISTI</name>
<organism evidence="2 3">
    <name type="scientific">Pisolithus tinctorius Marx 270</name>
    <dbReference type="NCBI Taxonomy" id="870435"/>
    <lineage>
        <taxon>Eukaryota</taxon>
        <taxon>Fungi</taxon>
        <taxon>Dikarya</taxon>
        <taxon>Basidiomycota</taxon>
        <taxon>Agaricomycotina</taxon>
        <taxon>Agaricomycetes</taxon>
        <taxon>Agaricomycetidae</taxon>
        <taxon>Boletales</taxon>
        <taxon>Sclerodermatineae</taxon>
        <taxon>Pisolithaceae</taxon>
        <taxon>Pisolithus</taxon>
    </lineage>
</organism>
<proteinExistence type="predicted"/>
<accession>A0A0C3JTY0</accession>
<sequence>QSKHYPGFDVYHDGPTRVGPPVSAEPLQDNGGRMEVNLEGEEDTKENVPPKRKTKKICSKSSPSATPSNPTSSCLRIFPRKNDAGYSANVP</sequence>
<evidence type="ECO:0000256" key="1">
    <source>
        <dbReference type="SAM" id="MobiDB-lite"/>
    </source>
</evidence>
<evidence type="ECO:0000313" key="3">
    <source>
        <dbReference type="Proteomes" id="UP000054217"/>
    </source>
</evidence>
<dbReference type="Proteomes" id="UP000054217">
    <property type="component" value="Unassembled WGS sequence"/>
</dbReference>
<dbReference type="InParanoid" id="A0A0C3JTY0"/>
<feature type="region of interest" description="Disordered" evidence="1">
    <location>
        <begin position="1"/>
        <end position="91"/>
    </location>
</feature>
<evidence type="ECO:0000313" key="2">
    <source>
        <dbReference type="EMBL" id="KIO12613.1"/>
    </source>
</evidence>
<reference evidence="3" key="2">
    <citation type="submission" date="2015-01" db="EMBL/GenBank/DDBJ databases">
        <title>Evolutionary Origins and Diversification of the Mycorrhizal Mutualists.</title>
        <authorList>
            <consortium name="DOE Joint Genome Institute"/>
            <consortium name="Mycorrhizal Genomics Consortium"/>
            <person name="Kohler A."/>
            <person name="Kuo A."/>
            <person name="Nagy L.G."/>
            <person name="Floudas D."/>
            <person name="Copeland A."/>
            <person name="Barry K.W."/>
            <person name="Cichocki N."/>
            <person name="Veneault-Fourrey C."/>
            <person name="LaButti K."/>
            <person name="Lindquist E.A."/>
            <person name="Lipzen A."/>
            <person name="Lundell T."/>
            <person name="Morin E."/>
            <person name="Murat C."/>
            <person name="Riley R."/>
            <person name="Ohm R."/>
            <person name="Sun H."/>
            <person name="Tunlid A."/>
            <person name="Henrissat B."/>
            <person name="Grigoriev I.V."/>
            <person name="Hibbett D.S."/>
            <person name="Martin F."/>
        </authorList>
    </citation>
    <scope>NUCLEOTIDE SEQUENCE [LARGE SCALE GENOMIC DNA]</scope>
    <source>
        <strain evidence="3">Marx 270</strain>
    </source>
</reference>
<feature type="non-terminal residue" evidence="2">
    <location>
        <position position="1"/>
    </location>
</feature>
<dbReference type="AlphaFoldDB" id="A0A0C3JTY0"/>
<feature type="non-terminal residue" evidence="2">
    <location>
        <position position="91"/>
    </location>
</feature>
<gene>
    <name evidence="2" type="ORF">M404DRAFT_116205</name>
</gene>
<dbReference type="EMBL" id="KN831947">
    <property type="protein sequence ID" value="KIO12613.1"/>
    <property type="molecule type" value="Genomic_DNA"/>
</dbReference>
<dbReference type="OrthoDB" id="3211926at2759"/>
<keyword evidence="3" id="KW-1185">Reference proteome</keyword>